<feature type="transmembrane region" description="Helical" evidence="6">
    <location>
        <begin position="250"/>
        <end position="274"/>
    </location>
</feature>
<keyword evidence="2" id="KW-0813">Transport</keyword>
<dbReference type="PANTHER" id="PTHR45649">
    <property type="entry name" value="AMINO-ACID PERMEASE BAT1"/>
    <property type="match status" value="1"/>
</dbReference>
<dbReference type="Gene3D" id="1.20.1740.10">
    <property type="entry name" value="Amino acid/polyamine transporter I"/>
    <property type="match status" value="2"/>
</dbReference>
<dbReference type="GO" id="GO:0016020">
    <property type="term" value="C:membrane"/>
    <property type="evidence" value="ECO:0007669"/>
    <property type="project" value="UniProtKB-SubCell"/>
</dbReference>
<evidence type="ECO:0000256" key="4">
    <source>
        <dbReference type="ARBA" id="ARBA00022989"/>
    </source>
</evidence>
<feature type="transmembrane region" description="Helical" evidence="6">
    <location>
        <begin position="441"/>
        <end position="461"/>
    </location>
</feature>
<evidence type="ECO:0000256" key="3">
    <source>
        <dbReference type="ARBA" id="ARBA00022692"/>
    </source>
</evidence>
<dbReference type="EMBL" id="JAADJF010000737">
    <property type="protein sequence ID" value="KAF4414735.1"/>
    <property type="molecule type" value="Genomic_DNA"/>
</dbReference>
<gene>
    <name evidence="7" type="ORF">FACUT_14010</name>
</gene>
<dbReference type="OrthoDB" id="3257095at2759"/>
<comment type="caution">
    <text evidence="7">The sequence shown here is derived from an EMBL/GenBank/DDBJ whole genome shotgun (WGS) entry which is preliminary data.</text>
</comment>
<evidence type="ECO:0000313" key="7">
    <source>
        <dbReference type="EMBL" id="KAF4414735.1"/>
    </source>
</evidence>
<dbReference type="AlphaFoldDB" id="A0A8H4JAH8"/>
<dbReference type="InterPro" id="IPR002293">
    <property type="entry name" value="AA/rel_permease1"/>
</dbReference>
<dbReference type="GO" id="GO:0022857">
    <property type="term" value="F:transmembrane transporter activity"/>
    <property type="evidence" value="ECO:0007669"/>
    <property type="project" value="InterPro"/>
</dbReference>
<dbReference type="Proteomes" id="UP000536711">
    <property type="component" value="Unassembled WGS sequence"/>
</dbReference>
<feature type="transmembrane region" description="Helical" evidence="6">
    <location>
        <begin position="410"/>
        <end position="429"/>
    </location>
</feature>
<reference evidence="7 8" key="1">
    <citation type="submission" date="2020-01" db="EMBL/GenBank/DDBJ databases">
        <title>Identification and distribution of gene clusters putatively required for synthesis of sphingolipid metabolism inhibitors in phylogenetically diverse species of the filamentous fungus Fusarium.</title>
        <authorList>
            <person name="Kim H.-S."/>
            <person name="Busman M."/>
            <person name="Brown D.W."/>
            <person name="Divon H."/>
            <person name="Uhlig S."/>
            <person name="Proctor R.H."/>
        </authorList>
    </citation>
    <scope>NUCLEOTIDE SEQUENCE [LARGE SCALE GENOMIC DNA]</scope>
    <source>
        <strain evidence="7 8">NRRL 13308</strain>
    </source>
</reference>
<feature type="transmembrane region" description="Helical" evidence="6">
    <location>
        <begin position="364"/>
        <end position="389"/>
    </location>
</feature>
<feature type="transmembrane region" description="Helical" evidence="6">
    <location>
        <begin position="286"/>
        <end position="317"/>
    </location>
</feature>
<keyword evidence="4 6" id="KW-1133">Transmembrane helix</keyword>
<comment type="subcellular location">
    <subcellularLocation>
        <location evidence="1">Membrane</location>
        <topology evidence="1">Multi-pass membrane protein</topology>
    </subcellularLocation>
</comment>
<protein>
    <submittedName>
        <fullName evidence="7">Amino acid permease</fullName>
    </submittedName>
</protein>
<dbReference type="Pfam" id="PF13520">
    <property type="entry name" value="AA_permease_2"/>
    <property type="match status" value="1"/>
</dbReference>
<evidence type="ECO:0000256" key="5">
    <source>
        <dbReference type="ARBA" id="ARBA00023136"/>
    </source>
</evidence>
<keyword evidence="3 6" id="KW-0812">Transmembrane</keyword>
<evidence type="ECO:0000256" key="2">
    <source>
        <dbReference type="ARBA" id="ARBA00022448"/>
    </source>
</evidence>
<sequence>MTTSKEKPDLGEADSKLEPCQLENQATNSDAARLDQLGLHAELERRFSLPSIICLCLCSGQWWRAMSCLQLVSFNPSVQFLHPSNIRLACSIASLLYTVATALSLAEIASVYPTAGGQYHWVAALFPPRGRKTVSWLTGWISIGGQNVLTASASQVYISGYPTPSEFVTDRNQGVLHIVGFLVVFISLAVKSEKTDTESVFTRFSNSTGWSSDGVAWLVGLISTVHPFLGYDAACHLAEELPHASRNVPVAMVGSIVLNGIIGLAYVMMLAFSVGSLTTILDTSNAFTTVLVLFIVIIAMAASVACLASASWTLWAFARDDGTPLSSFLSKVNDKKQIPLRAIALVTVLEMLLGLIYVGNSTAFNAVLSMAIIGMYISYLLPVACILFFGRSALSPTDYGPFKLNRLSGIVCNIIALVWSIVTVIFSTFPTQMPVNKTNMNYSIVIMVGWIVLGPSHYIAVGRHRFKMPLVRAHVLMGVTAN</sequence>
<evidence type="ECO:0000256" key="1">
    <source>
        <dbReference type="ARBA" id="ARBA00004141"/>
    </source>
</evidence>
<accession>A0A8H4JAH8</accession>
<organism evidence="7 8">
    <name type="scientific">Fusarium acutatum</name>
    <dbReference type="NCBI Taxonomy" id="78861"/>
    <lineage>
        <taxon>Eukaryota</taxon>
        <taxon>Fungi</taxon>
        <taxon>Dikarya</taxon>
        <taxon>Ascomycota</taxon>
        <taxon>Pezizomycotina</taxon>
        <taxon>Sordariomycetes</taxon>
        <taxon>Hypocreomycetidae</taxon>
        <taxon>Hypocreales</taxon>
        <taxon>Nectriaceae</taxon>
        <taxon>Fusarium</taxon>
        <taxon>Fusarium fujikuroi species complex</taxon>
    </lineage>
</organism>
<evidence type="ECO:0000313" key="8">
    <source>
        <dbReference type="Proteomes" id="UP000536711"/>
    </source>
</evidence>
<keyword evidence="5 6" id="KW-0472">Membrane</keyword>
<dbReference type="PANTHER" id="PTHR45649:SF14">
    <property type="entry name" value="GABA PERMEASE"/>
    <property type="match status" value="1"/>
</dbReference>
<proteinExistence type="predicted"/>
<evidence type="ECO:0000256" key="6">
    <source>
        <dbReference type="SAM" id="Phobius"/>
    </source>
</evidence>
<feature type="transmembrane region" description="Helical" evidence="6">
    <location>
        <begin position="338"/>
        <end position="358"/>
    </location>
</feature>
<keyword evidence="8" id="KW-1185">Reference proteome</keyword>
<name>A0A8H4JAH8_9HYPO</name>
<feature type="transmembrane region" description="Helical" evidence="6">
    <location>
        <begin position="174"/>
        <end position="190"/>
    </location>
</feature>